<dbReference type="SUPFAM" id="SSF81324">
    <property type="entry name" value="Voltage-gated potassium channels"/>
    <property type="match status" value="1"/>
</dbReference>
<reference evidence="7" key="1">
    <citation type="journal article" date="2023" name="Mol. Biol. Evol.">
        <title>Third-Generation Sequencing Reveals the Adaptive Role of the Epigenome in Three Deep-Sea Polychaetes.</title>
        <authorList>
            <person name="Perez M."/>
            <person name="Aroh O."/>
            <person name="Sun Y."/>
            <person name="Lan Y."/>
            <person name="Juniper S.K."/>
            <person name="Young C.R."/>
            <person name="Angers B."/>
            <person name="Qian P.Y."/>
        </authorList>
    </citation>
    <scope>NUCLEOTIDE SEQUENCE</scope>
    <source>
        <strain evidence="7">R07B-5</strain>
    </source>
</reference>
<protein>
    <recommendedName>
        <fullName evidence="6">Ion transport domain-containing protein</fullName>
    </recommendedName>
</protein>
<evidence type="ECO:0000313" key="8">
    <source>
        <dbReference type="Proteomes" id="UP001209878"/>
    </source>
</evidence>
<feature type="transmembrane region" description="Helical" evidence="5">
    <location>
        <begin position="215"/>
        <end position="237"/>
    </location>
</feature>
<evidence type="ECO:0000313" key="7">
    <source>
        <dbReference type="EMBL" id="KAK2179684.1"/>
    </source>
</evidence>
<feature type="transmembrane region" description="Helical" evidence="5">
    <location>
        <begin position="339"/>
        <end position="359"/>
    </location>
</feature>
<dbReference type="AlphaFoldDB" id="A0AAD9KYH8"/>
<proteinExistence type="predicted"/>
<sequence>MEVDAEDDPLNERVRRQRSISVGSETDVVNETGNYHLLSPVEARYHPGDGRIEGQQQRWDLNYHEAAIYIHEGENNDKFTAHPNRHDELPWYLITHSTWFYLLDVFAAMLLMLLALVEQPAVHSTLELFGLLLIGLELGMRLKWLGTRAYLHHTRTMIKTVVLVIMAVEVIVVFIRQSQHFRVTRAIRPIFLLDSYYCRGTRRFIRQIIQSLPPILDMFTLLLFFMLMFSILGFYLFSDIPNDTFLAVVYDSFLKMEKEKLKKLMLHKRVACQHCFRLLASKQNPTMITLKHFCGLMKYYKPTLTLHKGVTSKWFDGVIFVRSRVNVHQAVIIENEYQYIWVAVIFVAIYIVEIVLKILALGPHGYFSCGWNRFDFLVVLVSAIGLLLELADRNFYYLLVLRPLRLLRLFKMKRRLRDILGTIMMLFSRMVSIAIVMLLLYYSFAIIGIELFSRYNLKDSCINGSVEVYYRYTNGTDTGYYYLNSFENILISCVTLFELTVVNNWYIIMVVMTVVVAFILEAFLFRIQYRDKMHGLDMEDDAMFKVDVALSPDELFMCHSIASPLSNAHILQQDWIAEEADRHHREAQELRLRQRHLMDSHVSERSRVT</sequence>
<dbReference type="GO" id="GO:0022832">
    <property type="term" value="F:voltage-gated channel activity"/>
    <property type="evidence" value="ECO:0007669"/>
    <property type="project" value="InterPro"/>
</dbReference>
<dbReference type="PANTHER" id="PTHR46474">
    <property type="entry name" value="TWO PORE CALCIUM CHANNEL PROTEIN 1"/>
    <property type="match status" value="1"/>
</dbReference>
<dbReference type="InterPro" id="IPR027359">
    <property type="entry name" value="Volt_channel_dom_sf"/>
</dbReference>
<feature type="transmembrane region" description="Helical" evidence="5">
    <location>
        <begin position="505"/>
        <end position="525"/>
    </location>
</feature>
<feature type="domain" description="Ion transport" evidence="6">
    <location>
        <begin position="98"/>
        <end position="239"/>
    </location>
</feature>
<comment type="subcellular location">
    <subcellularLocation>
        <location evidence="1">Membrane</location>
        <topology evidence="1">Multi-pass membrane protein</topology>
    </subcellularLocation>
</comment>
<feature type="domain" description="Ion transport" evidence="6">
    <location>
        <begin position="340"/>
        <end position="516"/>
    </location>
</feature>
<feature type="transmembrane region" description="Helical" evidence="5">
    <location>
        <begin position="128"/>
        <end position="145"/>
    </location>
</feature>
<dbReference type="GO" id="GO:0005216">
    <property type="term" value="F:monoatomic ion channel activity"/>
    <property type="evidence" value="ECO:0007669"/>
    <property type="project" value="InterPro"/>
</dbReference>
<evidence type="ECO:0000259" key="6">
    <source>
        <dbReference type="Pfam" id="PF00520"/>
    </source>
</evidence>
<evidence type="ECO:0000256" key="3">
    <source>
        <dbReference type="ARBA" id="ARBA00022989"/>
    </source>
</evidence>
<keyword evidence="2 5" id="KW-0812">Transmembrane</keyword>
<gene>
    <name evidence="7" type="ORF">NP493_477g01020</name>
</gene>
<evidence type="ECO:0000256" key="4">
    <source>
        <dbReference type="ARBA" id="ARBA00023136"/>
    </source>
</evidence>
<evidence type="ECO:0000256" key="2">
    <source>
        <dbReference type="ARBA" id="ARBA00022692"/>
    </source>
</evidence>
<dbReference type="Proteomes" id="UP001209878">
    <property type="component" value="Unassembled WGS sequence"/>
</dbReference>
<name>A0AAD9KYH8_RIDPI</name>
<organism evidence="7 8">
    <name type="scientific">Ridgeia piscesae</name>
    <name type="common">Tubeworm</name>
    <dbReference type="NCBI Taxonomy" id="27915"/>
    <lineage>
        <taxon>Eukaryota</taxon>
        <taxon>Metazoa</taxon>
        <taxon>Spiralia</taxon>
        <taxon>Lophotrochozoa</taxon>
        <taxon>Annelida</taxon>
        <taxon>Polychaeta</taxon>
        <taxon>Sedentaria</taxon>
        <taxon>Canalipalpata</taxon>
        <taxon>Sabellida</taxon>
        <taxon>Siboglinidae</taxon>
        <taxon>Ridgeia</taxon>
    </lineage>
</organism>
<dbReference type="Gene3D" id="1.20.120.350">
    <property type="entry name" value="Voltage-gated potassium channels. Chain C"/>
    <property type="match status" value="1"/>
</dbReference>
<accession>A0AAD9KYH8</accession>
<dbReference type="Gene3D" id="1.10.287.70">
    <property type="match status" value="1"/>
</dbReference>
<evidence type="ECO:0000256" key="5">
    <source>
        <dbReference type="SAM" id="Phobius"/>
    </source>
</evidence>
<dbReference type="InterPro" id="IPR005821">
    <property type="entry name" value="Ion_trans_dom"/>
</dbReference>
<dbReference type="PANTHER" id="PTHR46474:SF1">
    <property type="entry name" value="TWO PORE CHANNEL PROTEIN 1"/>
    <property type="match status" value="1"/>
</dbReference>
<dbReference type="Pfam" id="PF00520">
    <property type="entry name" value="Ion_trans"/>
    <property type="match status" value="2"/>
</dbReference>
<keyword evidence="3 5" id="KW-1133">Transmembrane helix</keyword>
<dbReference type="EMBL" id="JAODUO010000477">
    <property type="protein sequence ID" value="KAK2179684.1"/>
    <property type="molecule type" value="Genomic_DNA"/>
</dbReference>
<evidence type="ECO:0000256" key="1">
    <source>
        <dbReference type="ARBA" id="ARBA00004141"/>
    </source>
</evidence>
<feature type="transmembrane region" description="Helical" evidence="5">
    <location>
        <begin position="371"/>
        <end position="388"/>
    </location>
</feature>
<keyword evidence="4 5" id="KW-0472">Membrane</keyword>
<comment type="caution">
    <text evidence="7">The sequence shown here is derived from an EMBL/GenBank/DDBJ whole genome shotgun (WGS) entry which is preliminary data.</text>
</comment>
<dbReference type="InterPro" id="IPR028801">
    <property type="entry name" value="TPC1_animal"/>
</dbReference>
<dbReference type="GO" id="GO:0010008">
    <property type="term" value="C:endosome membrane"/>
    <property type="evidence" value="ECO:0007669"/>
    <property type="project" value="TreeGrafter"/>
</dbReference>
<feature type="transmembrane region" description="Helical" evidence="5">
    <location>
        <begin position="98"/>
        <end position="116"/>
    </location>
</feature>
<keyword evidence="8" id="KW-1185">Reference proteome</keyword>
<feature type="transmembrane region" description="Helical" evidence="5">
    <location>
        <begin position="157"/>
        <end position="175"/>
    </location>
</feature>
<dbReference type="GO" id="GO:0005765">
    <property type="term" value="C:lysosomal membrane"/>
    <property type="evidence" value="ECO:0007669"/>
    <property type="project" value="InterPro"/>
</dbReference>